<evidence type="ECO:0000256" key="11">
    <source>
        <dbReference type="PROSITE-ProRule" id="PRU00169"/>
    </source>
</evidence>
<organism evidence="18 19">
    <name type="scientific">Desulfuromusa kysingii</name>
    <dbReference type="NCBI Taxonomy" id="37625"/>
    <lineage>
        <taxon>Bacteria</taxon>
        <taxon>Pseudomonadati</taxon>
        <taxon>Thermodesulfobacteriota</taxon>
        <taxon>Desulfuromonadia</taxon>
        <taxon>Desulfuromonadales</taxon>
        <taxon>Geopsychrobacteraceae</taxon>
        <taxon>Desulfuromusa</taxon>
    </lineage>
</organism>
<evidence type="ECO:0000313" key="19">
    <source>
        <dbReference type="Proteomes" id="UP000199409"/>
    </source>
</evidence>
<feature type="domain" description="PAS" evidence="15">
    <location>
        <begin position="368"/>
        <end position="417"/>
    </location>
</feature>
<dbReference type="Pfam" id="PF00072">
    <property type="entry name" value="Response_reg"/>
    <property type="match status" value="1"/>
</dbReference>
<dbReference type="AlphaFoldDB" id="A0A1H4DSW8"/>
<feature type="domain" description="HAMP" evidence="17">
    <location>
        <begin position="310"/>
        <end position="363"/>
    </location>
</feature>
<dbReference type="PROSITE" id="PS50109">
    <property type="entry name" value="HIS_KIN"/>
    <property type="match status" value="1"/>
</dbReference>
<feature type="domain" description="Histidine kinase" evidence="13">
    <location>
        <begin position="512"/>
        <end position="736"/>
    </location>
</feature>
<dbReference type="InterPro" id="IPR036097">
    <property type="entry name" value="HisK_dim/P_sf"/>
</dbReference>
<dbReference type="Pfam" id="PF02518">
    <property type="entry name" value="HATPase_c"/>
    <property type="match status" value="1"/>
</dbReference>
<evidence type="ECO:0000256" key="5">
    <source>
        <dbReference type="ARBA" id="ARBA00022553"/>
    </source>
</evidence>
<dbReference type="SMART" id="SM00387">
    <property type="entry name" value="HATPase_c"/>
    <property type="match status" value="1"/>
</dbReference>
<dbReference type="InterPro" id="IPR033479">
    <property type="entry name" value="dCache_1"/>
</dbReference>
<dbReference type="SUPFAM" id="SSF55785">
    <property type="entry name" value="PYP-like sensor domain (PAS domain)"/>
    <property type="match status" value="1"/>
</dbReference>
<dbReference type="RefSeq" id="WP_092350451.1">
    <property type="nucleotide sequence ID" value="NZ_FNQN01000011.1"/>
</dbReference>
<dbReference type="Gene3D" id="3.30.565.10">
    <property type="entry name" value="Histidine kinase-like ATPase, C-terminal domain"/>
    <property type="match status" value="1"/>
</dbReference>
<evidence type="ECO:0000256" key="4">
    <source>
        <dbReference type="ARBA" id="ARBA00022475"/>
    </source>
</evidence>
<dbReference type="Pfam" id="PF13426">
    <property type="entry name" value="PAS_9"/>
    <property type="match status" value="1"/>
</dbReference>
<dbReference type="GO" id="GO:0005886">
    <property type="term" value="C:plasma membrane"/>
    <property type="evidence" value="ECO:0007669"/>
    <property type="project" value="UniProtKB-SubCell"/>
</dbReference>
<dbReference type="InterPro" id="IPR001789">
    <property type="entry name" value="Sig_transdc_resp-reg_receiver"/>
</dbReference>
<dbReference type="PROSITE" id="PS50112">
    <property type="entry name" value="PAS"/>
    <property type="match status" value="1"/>
</dbReference>
<dbReference type="InterPro" id="IPR005467">
    <property type="entry name" value="His_kinase_dom"/>
</dbReference>
<evidence type="ECO:0000256" key="9">
    <source>
        <dbReference type="ARBA" id="ARBA00022989"/>
    </source>
</evidence>
<dbReference type="Gene3D" id="3.40.50.2300">
    <property type="match status" value="1"/>
</dbReference>
<dbReference type="SUPFAM" id="SSF158472">
    <property type="entry name" value="HAMP domain-like"/>
    <property type="match status" value="1"/>
</dbReference>
<dbReference type="CDD" id="cd00156">
    <property type="entry name" value="REC"/>
    <property type="match status" value="1"/>
</dbReference>
<dbReference type="Pfam" id="PF00672">
    <property type="entry name" value="HAMP"/>
    <property type="match status" value="1"/>
</dbReference>
<comment type="subcellular location">
    <subcellularLocation>
        <location evidence="2">Cell membrane</location>
        <topology evidence="2">Multi-pass membrane protein</topology>
    </subcellularLocation>
</comment>
<evidence type="ECO:0000259" key="17">
    <source>
        <dbReference type="PROSITE" id="PS50885"/>
    </source>
</evidence>
<dbReference type="CDD" id="cd00082">
    <property type="entry name" value="HisKA"/>
    <property type="match status" value="1"/>
</dbReference>
<dbReference type="CDD" id="cd12914">
    <property type="entry name" value="PDC1_DGC_like"/>
    <property type="match status" value="1"/>
</dbReference>
<evidence type="ECO:0000256" key="3">
    <source>
        <dbReference type="ARBA" id="ARBA00012438"/>
    </source>
</evidence>
<feature type="domain" description="PAC" evidence="16">
    <location>
        <begin position="442"/>
        <end position="492"/>
    </location>
</feature>
<dbReference type="InterPro" id="IPR011006">
    <property type="entry name" value="CheY-like_superfamily"/>
</dbReference>
<keyword evidence="6" id="KW-0808">Transferase</keyword>
<evidence type="ECO:0000259" key="14">
    <source>
        <dbReference type="PROSITE" id="PS50110"/>
    </source>
</evidence>
<dbReference type="Gene3D" id="1.10.287.130">
    <property type="match status" value="1"/>
</dbReference>
<dbReference type="SMART" id="SM00388">
    <property type="entry name" value="HisKA"/>
    <property type="match status" value="1"/>
</dbReference>
<evidence type="ECO:0000256" key="8">
    <source>
        <dbReference type="ARBA" id="ARBA00022777"/>
    </source>
</evidence>
<dbReference type="OrthoDB" id="5389345at2"/>
<dbReference type="SUPFAM" id="SSF52172">
    <property type="entry name" value="CheY-like"/>
    <property type="match status" value="1"/>
</dbReference>
<proteinExistence type="predicted"/>
<dbReference type="InterPro" id="IPR000700">
    <property type="entry name" value="PAS-assoc_C"/>
</dbReference>
<feature type="modified residue" description="4-aspartylphosphate" evidence="11">
    <location>
        <position position="810"/>
    </location>
</feature>
<accession>A0A1H4DSW8</accession>
<evidence type="ECO:0000259" key="13">
    <source>
        <dbReference type="PROSITE" id="PS50109"/>
    </source>
</evidence>
<feature type="transmembrane region" description="Helical" evidence="12">
    <location>
        <begin position="12"/>
        <end position="30"/>
    </location>
</feature>
<keyword evidence="4" id="KW-1003">Cell membrane</keyword>
<dbReference type="CDD" id="cd06225">
    <property type="entry name" value="HAMP"/>
    <property type="match status" value="1"/>
</dbReference>
<name>A0A1H4DSW8_9BACT</name>
<dbReference type="InterPro" id="IPR003661">
    <property type="entry name" value="HisK_dim/P_dom"/>
</dbReference>
<keyword evidence="5 11" id="KW-0597">Phosphoprotein</keyword>
<comment type="catalytic activity">
    <reaction evidence="1">
        <text>ATP + protein L-histidine = ADP + protein N-phospho-L-histidine.</text>
        <dbReference type="EC" id="2.7.13.3"/>
    </reaction>
</comment>
<dbReference type="InterPro" id="IPR004358">
    <property type="entry name" value="Sig_transdc_His_kin-like_C"/>
</dbReference>
<keyword evidence="7 12" id="KW-0812">Transmembrane</keyword>
<evidence type="ECO:0000256" key="7">
    <source>
        <dbReference type="ARBA" id="ARBA00022692"/>
    </source>
</evidence>
<gene>
    <name evidence="18" type="ORF">SAMN05660420_03084</name>
</gene>
<dbReference type="PANTHER" id="PTHR43065">
    <property type="entry name" value="SENSOR HISTIDINE KINASE"/>
    <property type="match status" value="1"/>
</dbReference>
<dbReference type="STRING" id="37625.SAMN05660420_03084"/>
<protein>
    <recommendedName>
        <fullName evidence="3">histidine kinase</fullName>
        <ecNumber evidence="3">2.7.13.3</ecNumber>
    </recommendedName>
</protein>
<evidence type="ECO:0000256" key="1">
    <source>
        <dbReference type="ARBA" id="ARBA00000085"/>
    </source>
</evidence>
<dbReference type="SMART" id="SM00448">
    <property type="entry name" value="REC"/>
    <property type="match status" value="1"/>
</dbReference>
<dbReference type="EC" id="2.7.13.3" evidence="3"/>
<sequence length="886" mass="98187">MSLFNLGSIRKNLALLMCLAVLPAIAILFYSGMEQRKSTIEAAKQDVLLITDSMAQVQKDIAISVHETLSVLALTTEIQSFDPPKIEAIIKNILKMNSNYRNILLADLNGNVIASGFTNTGVNIADRKHFRAALSTKDFVAGEYIIARVGGAEPAFPFAYPVLDATGEPKAVLTVTINLELFSRLYKGSYLPPESYIAVTDHTGLRLFYFPDNSTTNPVGSTIKASVWDNALQNPENRIVTSPGSDGVVRISAFEQVALESDKEPYMYVWAGVPENFILAPANAILKRNLLSILLTTTMALFISWGIGRKTFITPIKQLISMTGEIARGNLHTRIEPTERIDEFGQLTDSFHHMAGALALSQEDLQRSEERFRLSFKTSPDAISLSRKSDAVFIEVNDSFIKLLGYSAAEIIGVSAIDLKIWKNQSDREKVFNDFLSKGFVDNYATEFVTKNGVIIYGLISAGIIVMEGEKHILAVTRDITERIKSEEQRRELEIQLRQKFKMEAVGIMAGGMAHNFNNSLAIILGSLEMASRKKGQSAEVEKHLNNARTAVLRSRDLVGQLMTYSHKGPQKKVPLQLHLIVEETVALLRSTIPTTIQLQTNISANSRCFINADASQIQECLFNLSNNSVQAMEEEGKLTLTLKRVDFPQAGVLMGYEYQPGAYLRLSIEDNGCGISAEIRDKIFDPFFTTKDLHEGTGMGLSTVQGAIEQHSGMIDVESVAGEGCTFHLYFPIIEKKLEPATTSPVPPETTLYRGNETILYVDDEEMLVLLAKQILTDMGYQVTPMTDSQEAFKFFTAHAEDIQLLITDQTMPGITGSDLIRRVKQIKPEMKTIICTGYSSKVNEDQARELGADAFLMKPLESSKLLQIVRDVLDEKIDSPTRMG</sequence>
<evidence type="ECO:0000256" key="12">
    <source>
        <dbReference type="SAM" id="Phobius"/>
    </source>
</evidence>
<reference evidence="18 19" key="1">
    <citation type="submission" date="2016-10" db="EMBL/GenBank/DDBJ databases">
        <authorList>
            <person name="de Groot N.N."/>
        </authorList>
    </citation>
    <scope>NUCLEOTIDE SEQUENCE [LARGE SCALE GENOMIC DNA]</scope>
    <source>
        <strain evidence="18 19">DSM 7343</strain>
    </source>
</reference>
<evidence type="ECO:0000256" key="10">
    <source>
        <dbReference type="ARBA" id="ARBA00023136"/>
    </source>
</evidence>
<dbReference type="InterPro" id="IPR036890">
    <property type="entry name" value="HATPase_C_sf"/>
</dbReference>
<dbReference type="PROSITE" id="PS50110">
    <property type="entry name" value="RESPONSE_REGULATORY"/>
    <property type="match status" value="1"/>
</dbReference>
<evidence type="ECO:0000313" key="18">
    <source>
        <dbReference type="EMBL" id="SEA75510.1"/>
    </source>
</evidence>
<evidence type="ECO:0000256" key="2">
    <source>
        <dbReference type="ARBA" id="ARBA00004651"/>
    </source>
</evidence>
<dbReference type="Gene3D" id="3.30.450.20">
    <property type="entry name" value="PAS domain"/>
    <property type="match status" value="2"/>
</dbReference>
<dbReference type="InterPro" id="IPR003594">
    <property type="entry name" value="HATPase_dom"/>
</dbReference>
<dbReference type="InterPro" id="IPR000014">
    <property type="entry name" value="PAS"/>
</dbReference>
<keyword evidence="10 12" id="KW-0472">Membrane</keyword>
<dbReference type="EMBL" id="FNQN01000011">
    <property type="protein sequence ID" value="SEA75510.1"/>
    <property type="molecule type" value="Genomic_DNA"/>
</dbReference>
<dbReference type="GO" id="GO:0000155">
    <property type="term" value="F:phosphorelay sensor kinase activity"/>
    <property type="evidence" value="ECO:0007669"/>
    <property type="project" value="InterPro"/>
</dbReference>
<dbReference type="SUPFAM" id="SSF47384">
    <property type="entry name" value="Homodimeric domain of signal transducing histidine kinase"/>
    <property type="match status" value="1"/>
</dbReference>
<dbReference type="Proteomes" id="UP000199409">
    <property type="component" value="Unassembled WGS sequence"/>
</dbReference>
<keyword evidence="8" id="KW-0418">Kinase</keyword>
<evidence type="ECO:0000256" key="6">
    <source>
        <dbReference type="ARBA" id="ARBA00022679"/>
    </source>
</evidence>
<keyword evidence="9 12" id="KW-1133">Transmembrane helix</keyword>
<dbReference type="PRINTS" id="PR00344">
    <property type="entry name" value="BCTRLSENSOR"/>
</dbReference>
<keyword evidence="19" id="KW-1185">Reference proteome</keyword>
<dbReference type="PROSITE" id="PS50113">
    <property type="entry name" value="PAC"/>
    <property type="match status" value="1"/>
</dbReference>
<dbReference type="Pfam" id="PF02743">
    <property type="entry name" value="dCache_1"/>
    <property type="match status" value="1"/>
</dbReference>
<dbReference type="SMART" id="SM00304">
    <property type="entry name" value="HAMP"/>
    <property type="match status" value="1"/>
</dbReference>
<feature type="domain" description="Response regulatory" evidence="14">
    <location>
        <begin position="759"/>
        <end position="875"/>
    </location>
</feature>
<dbReference type="PROSITE" id="PS50885">
    <property type="entry name" value="HAMP"/>
    <property type="match status" value="1"/>
</dbReference>
<dbReference type="CDD" id="cd00130">
    <property type="entry name" value="PAS"/>
    <property type="match status" value="1"/>
</dbReference>
<dbReference type="SUPFAM" id="SSF55874">
    <property type="entry name" value="ATPase domain of HSP90 chaperone/DNA topoisomerase II/histidine kinase"/>
    <property type="match status" value="1"/>
</dbReference>
<evidence type="ECO:0000259" key="15">
    <source>
        <dbReference type="PROSITE" id="PS50112"/>
    </source>
</evidence>
<dbReference type="InterPro" id="IPR035965">
    <property type="entry name" value="PAS-like_dom_sf"/>
</dbReference>
<dbReference type="Gene3D" id="6.10.340.10">
    <property type="match status" value="1"/>
</dbReference>
<dbReference type="InterPro" id="IPR003660">
    <property type="entry name" value="HAMP_dom"/>
</dbReference>
<dbReference type="PANTHER" id="PTHR43065:SF42">
    <property type="entry name" value="TWO-COMPONENT SENSOR PPRA"/>
    <property type="match status" value="1"/>
</dbReference>
<evidence type="ECO:0000259" key="16">
    <source>
        <dbReference type="PROSITE" id="PS50113"/>
    </source>
</evidence>
<dbReference type="NCBIfam" id="TIGR00229">
    <property type="entry name" value="sensory_box"/>
    <property type="match status" value="1"/>
</dbReference>